<dbReference type="KEGG" id="pstg:E8M01_05780"/>
<name>A0A4D7AS43_9HYPH</name>
<dbReference type="AlphaFoldDB" id="A0A4D7AS43"/>
<gene>
    <name evidence="1" type="ORF">E8M01_05780</name>
</gene>
<dbReference type="OrthoDB" id="8138004at2"/>
<proteinExistence type="predicted"/>
<organism evidence="1 2">
    <name type="scientific">Phreatobacter stygius</name>
    <dbReference type="NCBI Taxonomy" id="1940610"/>
    <lineage>
        <taxon>Bacteria</taxon>
        <taxon>Pseudomonadati</taxon>
        <taxon>Pseudomonadota</taxon>
        <taxon>Alphaproteobacteria</taxon>
        <taxon>Hyphomicrobiales</taxon>
        <taxon>Phreatobacteraceae</taxon>
        <taxon>Phreatobacter</taxon>
    </lineage>
</organism>
<evidence type="ECO:0000313" key="2">
    <source>
        <dbReference type="Proteomes" id="UP000298781"/>
    </source>
</evidence>
<reference evidence="1 2" key="1">
    <citation type="submission" date="2019-04" db="EMBL/GenBank/DDBJ databases">
        <title>Phreatobacter aquaticus sp. nov.</title>
        <authorList>
            <person name="Choi A."/>
        </authorList>
    </citation>
    <scope>NUCLEOTIDE SEQUENCE [LARGE SCALE GENOMIC DNA]</scope>
    <source>
        <strain evidence="1 2">KCTC 52518</strain>
    </source>
</reference>
<sequence length="166" mass="17041">MTDKTSKAKAQTAETTAFAPVAQIMETLKSAQEKIQVPAAARDFVKRNAETAKARAADAEKGALNATATVEKALVAVVGAGASVSRGVIDATIANVNLTLGGIQSLADASCPTDAAQRYVAFVREFGQANIVRAQDAFNTVRQAATDGAKALQAEAGKLTSFGKTA</sequence>
<keyword evidence="2" id="KW-1185">Reference proteome</keyword>
<evidence type="ECO:0008006" key="3">
    <source>
        <dbReference type="Google" id="ProtNLM"/>
    </source>
</evidence>
<dbReference type="Proteomes" id="UP000298781">
    <property type="component" value="Chromosome"/>
</dbReference>
<evidence type="ECO:0000313" key="1">
    <source>
        <dbReference type="EMBL" id="QCI63799.1"/>
    </source>
</evidence>
<dbReference type="RefSeq" id="WP_136959256.1">
    <property type="nucleotide sequence ID" value="NZ_CP039690.1"/>
</dbReference>
<accession>A0A4D7AS43</accession>
<protein>
    <recommendedName>
        <fullName evidence="3">Phasin domain-containing protein</fullName>
    </recommendedName>
</protein>
<dbReference type="EMBL" id="CP039690">
    <property type="protein sequence ID" value="QCI63799.1"/>
    <property type="molecule type" value="Genomic_DNA"/>
</dbReference>